<comment type="caution">
    <text evidence="1">The sequence shown here is derived from an EMBL/GenBank/DDBJ whole genome shotgun (WGS) entry which is preliminary data.</text>
</comment>
<proteinExistence type="predicted"/>
<evidence type="ECO:0000313" key="1">
    <source>
        <dbReference type="EMBL" id="KAI5652773.1"/>
    </source>
</evidence>
<evidence type="ECO:0000313" key="2">
    <source>
        <dbReference type="Proteomes" id="UP001060085"/>
    </source>
</evidence>
<gene>
    <name evidence="1" type="ORF">M9H77_29960</name>
</gene>
<name>A0ACB9ZY44_CATRO</name>
<dbReference type="EMBL" id="CM044707">
    <property type="protein sequence ID" value="KAI5652773.1"/>
    <property type="molecule type" value="Genomic_DNA"/>
</dbReference>
<keyword evidence="2" id="KW-1185">Reference proteome</keyword>
<protein>
    <submittedName>
        <fullName evidence="1">Uncharacterized protein</fullName>
    </submittedName>
</protein>
<sequence>MITHVERRSMLVMWRTGISADSILVMALFCLWYRDITRVYIGNSVRHDTRTIGYHPTMISMLQEIDDMATGVLEGPPSSPTQYVSFPKKVQTIIRRCMPSRSYPREPVPEHGARGVKKGARRFPGGGTCRG</sequence>
<accession>A0ACB9ZY44</accession>
<organism evidence="1 2">
    <name type="scientific">Catharanthus roseus</name>
    <name type="common">Madagascar periwinkle</name>
    <name type="synonym">Vinca rosea</name>
    <dbReference type="NCBI Taxonomy" id="4058"/>
    <lineage>
        <taxon>Eukaryota</taxon>
        <taxon>Viridiplantae</taxon>
        <taxon>Streptophyta</taxon>
        <taxon>Embryophyta</taxon>
        <taxon>Tracheophyta</taxon>
        <taxon>Spermatophyta</taxon>
        <taxon>Magnoliopsida</taxon>
        <taxon>eudicotyledons</taxon>
        <taxon>Gunneridae</taxon>
        <taxon>Pentapetalae</taxon>
        <taxon>asterids</taxon>
        <taxon>lamiids</taxon>
        <taxon>Gentianales</taxon>
        <taxon>Apocynaceae</taxon>
        <taxon>Rauvolfioideae</taxon>
        <taxon>Vinceae</taxon>
        <taxon>Catharanthinae</taxon>
        <taxon>Catharanthus</taxon>
    </lineage>
</organism>
<reference evidence="2" key="1">
    <citation type="journal article" date="2023" name="Nat. Plants">
        <title>Single-cell RNA sequencing provides a high-resolution roadmap for understanding the multicellular compartmentation of specialized metabolism.</title>
        <authorList>
            <person name="Sun S."/>
            <person name="Shen X."/>
            <person name="Li Y."/>
            <person name="Li Y."/>
            <person name="Wang S."/>
            <person name="Li R."/>
            <person name="Zhang H."/>
            <person name="Shen G."/>
            <person name="Guo B."/>
            <person name="Wei J."/>
            <person name="Xu J."/>
            <person name="St-Pierre B."/>
            <person name="Chen S."/>
            <person name="Sun C."/>
        </authorList>
    </citation>
    <scope>NUCLEOTIDE SEQUENCE [LARGE SCALE GENOMIC DNA]</scope>
</reference>
<dbReference type="Proteomes" id="UP001060085">
    <property type="component" value="Linkage Group LG07"/>
</dbReference>